<dbReference type="GO" id="GO:0032267">
    <property type="term" value="F:tRNA(Ile)-lysidine synthase activity"/>
    <property type="evidence" value="ECO:0007669"/>
    <property type="project" value="UniProtKB-EC"/>
</dbReference>
<dbReference type="InterPro" id="IPR012796">
    <property type="entry name" value="Lysidine-tRNA-synth_C"/>
</dbReference>
<dbReference type="KEGG" id="sale:EPH95_10450"/>
<dbReference type="GO" id="GO:0005524">
    <property type="term" value="F:ATP binding"/>
    <property type="evidence" value="ECO:0007669"/>
    <property type="project" value="UniProtKB-UniRule"/>
</dbReference>
<dbReference type="AlphaFoldDB" id="A0A514LI66"/>
<dbReference type="InterPro" id="IPR014729">
    <property type="entry name" value="Rossmann-like_a/b/a_fold"/>
</dbReference>
<protein>
    <recommendedName>
        <fullName evidence="8">tRNA(Ile)-lysidine synthase</fullName>
        <ecNumber evidence="8">6.3.4.19</ecNumber>
    </recommendedName>
    <alternativeName>
        <fullName evidence="8">tRNA(Ile)-2-lysyl-cytidine synthase</fullName>
    </alternativeName>
    <alternativeName>
        <fullName evidence="8">tRNA(Ile)-lysidine synthetase</fullName>
    </alternativeName>
</protein>
<comment type="domain">
    <text evidence="8">The N-terminal region contains the highly conserved SGGXDS motif, predicted to be a P-loop motif involved in ATP binding.</text>
</comment>
<evidence type="ECO:0000256" key="1">
    <source>
        <dbReference type="ARBA" id="ARBA00004496"/>
    </source>
</evidence>
<dbReference type="HAMAP" id="MF_01161">
    <property type="entry name" value="tRNA_Ile_lys_synt"/>
    <property type="match status" value="1"/>
</dbReference>
<dbReference type="InterPro" id="IPR011063">
    <property type="entry name" value="TilS/TtcA_N"/>
</dbReference>
<dbReference type="SUPFAM" id="SSF52402">
    <property type="entry name" value="Adenine nucleotide alpha hydrolases-like"/>
    <property type="match status" value="1"/>
</dbReference>
<comment type="subcellular location">
    <subcellularLocation>
        <location evidence="1 8">Cytoplasm</location>
    </subcellularLocation>
</comment>
<gene>
    <name evidence="8 10" type="primary">tilS</name>
    <name evidence="10" type="ORF">EPH95_10450</name>
</gene>
<dbReference type="OrthoDB" id="9807403at2"/>
<keyword evidence="4 8" id="KW-0819">tRNA processing</keyword>
<dbReference type="Proteomes" id="UP000319756">
    <property type="component" value="Chromosome"/>
</dbReference>
<dbReference type="EC" id="6.3.4.19" evidence="8"/>
<name>A0A514LI66_9BACI</name>
<evidence type="ECO:0000256" key="4">
    <source>
        <dbReference type="ARBA" id="ARBA00022694"/>
    </source>
</evidence>
<comment type="similarity">
    <text evidence="8">Belongs to the tRNA(Ile)-lysidine synthase family.</text>
</comment>
<evidence type="ECO:0000256" key="7">
    <source>
        <dbReference type="ARBA" id="ARBA00048539"/>
    </source>
</evidence>
<evidence type="ECO:0000256" key="2">
    <source>
        <dbReference type="ARBA" id="ARBA00022490"/>
    </source>
</evidence>
<keyword evidence="11" id="KW-1185">Reference proteome</keyword>
<organism evidence="10 11">
    <name type="scientific">Salicibibacter halophilus</name>
    <dbReference type="NCBI Taxonomy" id="2502791"/>
    <lineage>
        <taxon>Bacteria</taxon>
        <taxon>Bacillati</taxon>
        <taxon>Bacillota</taxon>
        <taxon>Bacilli</taxon>
        <taxon>Bacillales</taxon>
        <taxon>Bacillaceae</taxon>
        <taxon>Salicibibacter</taxon>
    </lineage>
</organism>
<evidence type="ECO:0000256" key="5">
    <source>
        <dbReference type="ARBA" id="ARBA00022741"/>
    </source>
</evidence>
<keyword evidence="5 8" id="KW-0547">Nucleotide-binding</keyword>
<evidence type="ECO:0000259" key="9">
    <source>
        <dbReference type="SMART" id="SM00977"/>
    </source>
</evidence>
<dbReference type="Gene3D" id="3.40.50.620">
    <property type="entry name" value="HUPs"/>
    <property type="match status" value="1"/>
</dbReference>
<dbReference type="PANTHER" id="PTHR43033:SF1">
    <property type="entry name" value="TRNA(ILE)-LYSIDINE SYNTHASE-RELATED"/>
    <property type="match status" value="1"/>
</dbReference>
<dbReference type="NCBIfam" id="TIGR02433">
    <property type="entry name" value="lysidine_TilS_C"/>
    <property type="match status" value="1"/>
</dbReference>
<sequence length="469" mass="53872">MKHKIDAFASRHGMFPEGSSVLVAVSGGVDSMSLLHYLFSQREEYGVTVMAAHCNHGLRKDADEDEAFVKRYCEERHIPFFRKYLDLPKNEGRSIQRISREMRYDFFSKIMKTEKLDRLATAHHGDDQIETMLMQQMRGFDYYGGQMGIPVNRPFAQGRLLRPFLPVTKREIIAYAEKHAVPWREDESNQKDDYTRNRVRKQLLPPVKQENREAHTHFQTLAEDFRDDAIYLNQQAEKVLSETVMNREGGYVLKLPSFRQTPIALQRRVIHLLLTYLYHQKTGQFSRIHIEDCLELIAGAHPSAQRSLPDRISVYRDYEQLHFADTERVPAGGYDGLPAAVHDFPAKVQTGIGMLLLEPFKGSVPPHGDPSFYCPLSKLHLPLSVRARHPGDVIRPLGLGGTQKLKQVMIDAKVPRRERDWWPVITDAAGVVLWVPLLKKSENAGRSGEEDDYVKMKLDTEEHAHTPIR</sequence>
<feature type="binding site" evidence="8">
    <location>
        <begin position="26"/>
        <end position="31"/>
    </location>
    <ligand>
        <name>ATP</name>
        <dbReference type="ChEBI" id="CHEBI:30616"/>
    </ligand>
</feature>
<dbReference type="InterPro" id="IPR012795">
    <property type="entry name" value="tRNA_Ile_lys_synt_N"/>
</dbReference>
<dbReference type="SUPFAM" id="SSF82829">
    <property type="entry name" value="MesJ substrate recognition domain-like"/>
    <property type="match status" value="1"/>
</dbReference>
<dbReference type="CDD" id="cd01992">
    <property type="entry name" value="TilS_N"/>
    <property type="match status" value="1"/>
</dbReference>
<dbReference type="Pfam" id="PF09179">
    <property type="entry name" value="TilS"/>
    <property type="match status" value="1"/>
</dbReference>
<dbReference type="EMBL" id="CP035485">
    <property type="protein sequence ID" value="QDI91542.1"/>
    <property type="molecule type" value="Genomic_DNA"/>
</dbReference>
<accession>A0A514LI66</accession>
<dbReference type="Pfam" id="PF01171">
    <property type="entry name" value="ATP_bind_3"/>
    <property type="match status" value="1"/>
</dbReference>
<dbReference type="PANTHER" id="PTHR43033">
    <property type="entry name" value="TRNA(ILE)-LYSIDINE SYNTHASE-RELATED"/>
    <property type="match status" value="1"/>
</dbReference>
<dbReference type="RefSeq" id="WP_142089745.1">
    <property type="nucleotide sequence ID" value="NZ_CP035485.1"/>
</dbReference>
<reference evidence="11" key="1">
    <citation type="submission" date="2019-01" db="EMBL/GenBank/DDBJ databases">
        <title>Genomic analysis of Salicibibacter sp. NKC3-5.</title>
        <authorList>
            <person name="Oh Y.J."/>
        </authorList>
    </citation>
    <scope>NUCLEOTIDE SEQUENCE [LARGE SCALE GENOMIC DNA]</scope>
    <source>
        <strain evidence="11">NKC3-5</strain>
    </source>
</reference>
<keyword evidence="2 8" id="KW-0963">Cytoplasm</keyword>
<evidence type="ECO:0000256" key="3">
    <source>
        <dbReference type="ARBA" id="ARBA00022598"/>
    </source>
</evidence>
<proteinExistence type="inferred from homology"/>
<dbReference type="SMART" id="SM00977">
    <property type="entry name" value="TilS_C"/>
    <property type="match status" value="1"/>
</dbReference>
<dbReference type="InterPro" id="IPR015262">
    <property type="entry name" value="tRNA_Ile_lys_synt_subst-bd"/>
</dbReference>
<dbReference type="InterPro" id="IPR012094">
    <property type="entry name" value="tRNA_Ile_lys_synt"/>
</dbReference>
<dbReference type="GO" id="GO:0006400">
    <property type="term" value="P:tRNA modification"/>
    <property type="evidence" value="ECO:0007669"/>
    <property type="project" value="UniProtKB-UniRule"/>
</dbReference>
<dbReference type="NCBIfam" id="TIGR02432">
    <property type="entry name" value="lysidine_TilS_N"/>
    <property type="match status" value="1"/>
</dbReference>
<evidence type="ECO:0000313" key="11">
    <source>
        <dbReference type="Proteomes" id="UP000319756"/>
    </source>
</evidence>
<dbReference type="Pfam" id="PF11734">
    <property type="entry name" value="TilS_C"/>
    <property type="match status" value="1"/>
</dbReference>
<comment type="function">
    <text evidence="8">Ligates lysine onto the cytidine present at position 34 of the AUA codon-specific tRNA(Ile) that contains the anticodon CAU, in an ATP-dependent manner. Cytidine is converted to lysidine, thus changing the amino acid specificity of the tRNA from methionine to isoleucine.</text>
</comment>
<dbReference type="Gene3D" id="3.30.465.60">
    <property type="match status" value="1"/>
</dbReference>
<evidence type="ECO:0000256" key="6">
    <source>
        <dbReference type="ARBA" id="ARBA00022840"/>
    </source>
</evidence>
<comment type="catalytic activity">
    <reaction evidence="7 8">
        <text>cytidine(34) in tRNA(Ile2) + L-lysine + ATP = lysidine(34) in tRNA(Ile2) + AMP + diphosphate + H(+)</text>
        <dbReference type="Rhea" id="RHEA:43744"/>
        <dbReference type="Rhea" id="RHEA-COMP:10625"/>
        <dbReference type="Rhea" id="RHEA-COMP:10670"/>
        <dbReference type="ChEBI" id="CHEBI:15378"/>
        <dbReference type="ChEBI" id="CHEBI:30616"/>
        <dbReference type="ChEBI" id="CHEBI:32551"/>
        <dbReference type="ChEBI" id="CHEBI:33019"/>
        <dbReference type="ChEBI" id="CHEBI:82748"/>
        <dbReference type="ChEBI" id="CHEBI:83665"/>
        <dbReference type="ChEBI" id="CHEBI:456215"/>
        <dbReference type="EC" id="6.3.4.19"/>
    </reaction>
</comment>
<feature type="domain" description="Lysidine-tRNA(Ile) synthetase C-terminal" evidence="9">
    <location>
        <begin position="383"/>
        <end position="455"/>
    </location>
</feature>
<evidence type="ECO:0000313" key="10">
    <source>
        <dbReference type="EMBL" id="QDI91542.1"/>
    </source>
</evidence>
<dbReference type="SUPFAM" id="SSF56037">
    <property type="entry name" value="PheT/TilS domain"/>
    <property type="match status" value="1"/>
</dbReference>
<keyword evidence="3 8" id="KW-0436">Ligase</keyword>
<keyword evidence="6 8" id="KW-0067">ATP-binding</keyword>
<dbReference type="GO" id="GO:0005737">
    <property type="term" value="C:cytoplasm"/>
    <property type="evidence" value="ECO:0007669"/>
    <property type="project" value="UniProtKB-SubCell"/>
</dbReference>
<evidence type="ECO:0000256" key="8">
    <source>
        <dbReference type="HAMAP-Rule" id="MF_01161"/>
    </source>
</evidence>